<dbReference type="RefSeq" id="WP_213410602.1">
    <property type="nucleotide sequence ID" value="NZ_BOVK01000011.1"/>
</dbReference>
<feature type="compositionally biased region" description="Low complexity" evidence="4">
    <location>
        <begin position="41"/>
        <end position="50"/>
    </location>
</feature>
<comment type="similarity">
    <text evidence="1">Belongs to the bacterial solute-binding protein 1 family.</text>
</comment>
<gene>
    <name evidence="6" type="ORF">XYCOK13_08050</name>
</gene>
<dbReference type="Gene3D" id="3.40.190.10">
    <property type="entry name" value="Periplasmic binding protein-like II"/>
    <property type="match status" value="2"/>
</dbReference>
<protein>
    <submittedName>
        <fullName evidence="6">Extracellular solute-binding protein</fullName>
    </submittedName>
</protein>
<organism evidence="6 7">
    <name type="scientific">Xylanibacillus composti</name>
    <dbReference type="NCBI Taxonomy" id="1572762"/>
    <lineage>
        <taxon>Bacteria</taxon>
        <taxon>Bacillati</taxon>
        <taxon>Bacillota</taxon>
        <taxon>Bacilli</taxon>
        <taxon>Bacillales</taxon>
        <taxon>Paenibacillaceae</taxon>
        <taxon>Xylanibacillus</taxon>
    </lineage>
</organism>
<evidence type="ECO:0000313" key="7">
    <source>
        <dbReference type="Proteomes" id="UP000677918"/>
    </source>
</evidence>
<comment type="caution">
    <text evidence="6">The sequence shown here is derived from an EMBL/GenBank/DDBJ whole genome shotgun (WGS) entry which is preliminary data.</text>
</comment>
<dbReference type="SUPFAM" id="SSF53850">
    <property type="entry name" value="Periplasmic binding protein-like II"/>
    <property type="match status" value="1"/>
</dbReference>
<dbReference type="GO" id="GO:0042956">
    <property type="term" value="P:maltodextrin transmembrane transport"/>
    <property type="evidence" value="ECO:0007669"/>
    <property type="project" value="TreeGrafter"/>
</dbReference>
<dbReference type="EMBL" id="BOVK01000011">
    <property type="protein sequence ID" value="GIQ67981.1"/>
    <property type="molecule type" value="Genomic_DNA"/>
</dbReference>
<evidence type="ECO:0000256" key="2">
    <source>
        <dbReference type="ARBA" id="ARBA00022448"/>
    </source>
</evidence>
<feature type="region of interest" description="Disordered" evidence="4">
    <location>
        <begin position="32"/>
        <end position="51"/>
    </location>
</feature>
<keyword evidence="5" id="KW-0472">Membrane</keyword>
<keyword evidence="5" id="KW-0812">Transmembrane</keyword>
<dbReference type="PANTHER" id="PTHR30061:SF50">
    <property type="entry name" value="MALTOSE_MALTODEXTRIN-BINDING PERIPLASMIC PROTEIN"/>
    <property type="match status" value="1"/>
</dbReference>
<evidence type="ECO:0000256" key="1">
    <source>
        <dbReference type="ARBA" id="ARBA00008520"/>
    </source>
</evidence>
<proteinExistence type="inferred from homology"/>
<dbReference type="GO" id="GO:0055052">
    <property type="term" value="C:ATP-binding cassette (ABC) transporter complex, substrate-binding subunit-containing"/>
    <property type="evidence" value="ECO:0007669"/>
    <property type="project" value="TreeGrafter"/>
</dbReference>
<keyword evidence="2" id="KW-0813">Transport</keyword>
<evidence type="ECO:0000256" key="4">
    <source>
        <dbReference type="SAM" id="MobiDB-lite"/>
    </source>
</evidence>
<evidence type="ECO:0000256" key="5">
    <source>
        <dbReference type="SAM" id="Phobius"/>
    </source>
</evidence>
<feature type="transmembrane region" description="Helical" evidence="5">
    <location>
        <begin position="6"/>
        <end position="25"/>
    </location>
</feature>
<evidence type="ECO:0000256" key="3">
    <source>
        <dbReference type="ARBA" id="ARBA00022729"/>
    </source>
</evidence>
<dbReference type="GO" id="GO:1901982">
    <property type="term" value="F:maltose binding"/>
    <property type="evidence" value="ECO:0007669"/>
    <property type="project" value="TreeGrafter"/>
</dbReference>
<dbReference type="Proteomes" id="UP000677918">
    <property type="component" value="Unassembled WGS sequence"/>
</dbReference>
<sequence length="430" mass="46531">MYKGKSVWFTLLIGMILITVSGVFFKGTEYSRPQDGPAGSGPPSISGPPAETRSAALHIAVAMQEAEFEALQKKHAAYAESRPHHTYTLERLEPSAASMEIRERTRTGDIPDIVLLPNTAIIEFAATGYLAKVKEQSPGDGDSSHVSRAVDAQVEWNGIAWGMPVDIDPYLFVYRADEGEWPEGAAYADVAEWLEARRASHDSPAGGEWLLLRRDPMLLTALGTQLFQLSRPADSLQEEAEAWEWKLGGGQSLPVRLTAAPYASVLSQVADGQAMVAAAPLSALHQFDGSASLRAAVLPQSEDGWSGAWQPGRSFAVSSKSEYEREAFEWVNAVNDASLQLAIMEQGGGAPVSNSASPLYSGASPVPASVISAALQRLEAYRSAPSFYHQQTAVIRELELLHDSDRPDASSLAEAIETMQRSFTQDERND</sequence>
<reference evidence="6" key="1">
    <citation type="submission" date="2021-04" db="EMBL/GenBank/DDBJ databases">
        <title>Draft genome sequence of Xylanibacillus composti strain K13.</title>
        <authorList>
            <person name="Uke A."/>
            <person name="Chhe C."/>
            <person name="Baramee S."/>
            <person name="Kosugi A."/>
        </authorList>
    </citation>
    <scope>NUCLEOTIDE SEQUENCE</scope>
    <source>
        <strain evidence="6">K13</strain>
    </source>
</reference>
<evidence type="ECO:0000313" key="6">
    <source>
        <dbReference type="EMBL" id="GIQ67981.1"/>
    </source>
</evidence>
<dbReference type="AlphaFoldDB" id="A0A8J4H1Q7"/>
<accession>A0A8J4H1Q7</accession>
<keyword evidence="7" id="KW-1185">Reference proteome</keyword>
<keyword evidence="5" id="KW-1133">Transmembrane helix</keyword>
<keyword evidence="3" id="KW-0732">Signal</keyword>
<name>A0A8J4H1Q7_9BACL</name>
<dbReference type="GO" id="GO:0015768">
    <property type="term" value="P:maltose transport"/>
    <property type="evidence" value="ECO:0007669"/>
    <property type="project" value="TreeGrafter"/>
</dbReference>
<dbReference type="PANTHER" id="PTHR30061">
    <property type="entry name" value="MALTOSE-BINDING PERIPLASMIC PROTEIN"/>
    <property type="match status" value="1"/>
</dbReference>